<organism evidence="1 2">
    <name type="scientific">Caerostris extrusa</name>
    <name type="common">Bark spider</name>
    <name type="synonym">Caerostris bankana</name>
    <dbReference type="NCBI Taxonomy" id="172846"/>
    <lineage>
        <taxon>Eukaryota</taxon>
        <taxon>Metazoa</taxon>
        <taxon>Ecdysozoa</taxon>
        <taxon>Arthropoda</taxon>
        <taxon>Chelicerata</taxon>
        <taxon>Arachnida</taxon>
        <taxon>Araneae</taxon>
        <taxon>Araneomorphae</taxon>
        <taxon>Entelegynae</taxon>
        <taxon>Araneoidea</taxon>
        <taxon>Araneidae</taxon>
        <taxon>Caerostris</taxon>
    </lineage>
</organism>
<evidence type="ECO:0000313" key="1">
    <source>
        <dbReference type="EMBL" id="GIY71749.1"/>
    </source>
</evidence>
<accession>A0AAV4VQ67</accession>
<comment type="caution">
    <text evidence="1">The sequence shown here is derived from an EMBL/GenBank/DDBJ whole genome shotgun (WGS) entry which is preliminary data.</text>
</comment>
<evidence type="ECO:0000313" key="2">
    <source>
        <dbReference type="Proteomes" id="UP001054945"/>
    </source>
</evidence>
<dbReference type="AlphaFoldDB" id="A0AAV4VQ67"/>
<keyword evidence="2" id="KW-1185">Reference proteome</keyword>
<reference evidence="1 2" key="1">
    <citation type="submission" date="2021-06" db="EMBL/GenBank/DDBJ databases">
        <title>Caerostris extrusa draft genome.</title>
        <authorList>
            <person name="Kono N."/>
            <person name="Arakawa K."/>
        </authorList>
    </citation>
    <scope>NUCLEOTIDE SEQUENCE [LARGE SCALE GENOMIC DNA]</scope>
</reference>
<sequence>MEILKPMQKLTIVIEKFAMSIKAIISKNTQTELRQPTEQSIMRHSVIIPFQVHSFTKTVVVKHATIENQTLAFLRASYPEP</sequence>
<protein>
    <submittedName>
        <fullName evidence="1">Uncharacterized protein</fullName>
    </submittedName>
</protein>
<dbReference type="Proteomes" id="UP001054945">
    <property type="component" value="Unassembled WGS sequence"/>
</dbReference>
<gene>
    <name evidence="1" type="ORF">CEXT_78881</name>
</gene>
<proteinExistence type="predicted"/>
<name>A0AAV4VQ67_CAEEX</name>
<dbReference type="EMBL" id="BPLR01014851">
    <property type="protein sequence ID" value="GIY71749.1"/>
    <property type="molecule type" value="Genomic_DNA"/>
</dbReference>